<feature type="non-terminal residue" evidence="2">
    <location>
        <position position="1"/>
    </location>
</feature>
<feature type="non-terminal residue" evidence="2">
    <location>
        <position position="96"/>
    </location>
</feature>
<organism evidence="2 3">
    <name type="scientific">Ajellomyces dermatitidis (strain ER-3 / ATCC MYA-2586)</name>
    <name type="common">Blastomyces dermatitidis</name>
    <dbReference type="NCBI Taxonomy" id="559297"/>
    <lineage>
        <taxon>Eukaryota</taxon>
        <taxon>Fungi</taxon>
        <taxon>Dikarya</taxon>
        <taxon>Ascomycota</taxon>
        <taxon>Pezizomycotina</taxon>
        <taxon>Eurotiomycetes</taxon>
        <taxon>Eurotiomycetidae</taxon>
        <taxon>Onygenales</taxon>
        <taxon>Ajellomycetaceae</taxon>
        <taxon>Blastomyces</taxon>
    </lineage>
</organism>
<feature type="transmembrane region" description="Helical" evidence="1">
    <location>
        <begin position="38"/>
        <end position="56"/>
    </location>
</feature>
<accession>A0ABX2VZN5</accession>
<proteinExistence type="predicted"/>
<keyword evidence="3" id="KW-1185">Reference proteome</keyword>
<dbReference type="EMBL" id="EQ999982">
    <property type="protein sequence ID" value="OAT02604.1"/>
    <property type="molecule type" value="Genomic_DNA"/>
</dbReference>
<keyword evidence="1" id="KW-0472">Membrane</keyword>
<evidence type="ECO:0000313" key="3">
    <source>
        <dbReference type="Proteomes" id="UP000002039"/>
    </source>
</evidence>
<evidence type="ECO:0000256" key="1">
    <source>
        <dbReference type="SAM" id="Phobius"/>
    </source>
</evidence>
<keyword evidence="1" id="KW-0812">Transmembrane</keyword>
<gene>
    <name evidence="2" type="ORF">BDCG_17669</name>
</gene>
<feature type="transmembrane region" description="Helical" evidence="1">
    <location>
        <begin position="68"/>
        <end position="90"/>
    </location>
</feature>
<dbReference type="GeneID" id="69032561"/>
<protein>
    <submittedName>
        <fullName evidence="2">Uncharacterized protein</fullName>
    </submittedName>
</protein>
<reference evidence="3" key="1">
    <citation type="journal article" date="2015" name="PLoS Genet.">
        <title>The dynamic genome and transcriptome of the human fungal pathogen Blastomyces and close relative Emmonsia.</title>
        <authorList>
            <person name="Munoz J.F."/>
            <person name="Gauthier G.M."/>
            <person name="Desjardins C.A."/>
            <person name="Gallo J.E."/>
            <person name="Holder J."/>
            <person name="Sullivan T.D."/>
            <person name="Marty A.J."/>
            <person name="Carmen J.C."/>
            <person name="Chen Z."/>
            <person name="Ding L."/>
            <person name="Gujja S."/>
            <person name="Magrini V."/>
            <person name="Misas E."/>
            <person name="Mitreva M."/>
            <person name="Priest M."/>
            <person name="Saif S."/>
            <person name="Whiston E.A."/>
            <person name="Young S."/>
            <person name="Zeng Q."/>
            <person name="Goldman W.E."/>
            <person name="Mardis E.R."/>
            <person name="Taylor J.W."/>
            <person name="McEwen J.G."/>
            <person name="Clay O.K."/>
            <person name="Klein B.S."/>
            <person name="Cuomo C.A."/>
        </authorList>
    </citation>
    <scope>NUCLEOTIDE SEQUENCE [LARGE SCALE GENOMIC DNA]</scope>
    <source>
        <strain evidence="3">ER-3 / ATCC MYA-2586</strain>
    </source>
</reference>
<evidence type="ECO:0000313" key="2">
    <source>
        <dbReference type="EMBL" id="OAT02604.1"/>
    </source>
</evidence>
<sequence length="96" mass="10847">ISQLCDLFLIRLVFCIHSHKETFTILHHSFTNFSHSSIIFFISLSLNVTILFKIPISSSIQLLSSVSLSHCMCFWQWLPVLITSIIIVLIPGSSLA</sequence>
<keyword evidence="1" id="KW-1133">Transmembrane helix</keyword>
<name>A0ABX2VZN5_AJEDR</name>
<dbReference type="RefSeq" id="XP_045282331.1">
    <property type="nucleotide sequence ID" value="XM_045426760.1"/>
</dbReference>
<dbReference type="Proteomes" id="UP000002039">
    <property type="component" value="Unassembled WGS sequence"/>
</dbReference>